<keyword evidence="4" id="KW-1185">Reference proteome</keyword>
<dbReference type="EMBL" id="JH159154">
    <property type="protein sequence ID" value="EGZ18822.1"/>
    <property type="molecule type" value="Genomic_DNA"/>
</dbReference>
<keyword evidence="2" id="KW-0472">Membrane</keyword>
<dbReference type="Proteomes" id="UP000002640">
    <property type="component" value="Unassembled WGS sequence"/>
</dbReference>
<dbReference type="InParanoid" id="G4ZJF7"/>
<feature type="compositionally biased region" description="Low complexity" evidence="1">
    <location>
        <begin position="206"/>
        <end position="220"/>
    </location>
</feature>
<reference evidence="3 4" key="1">
    <citation type="journal article" date="2006" name="Science">
        <title>Phytophthora genome sequences uncover evolutionary origins and mechanisms of pathogenesis.</title>
        <authorList>
            <person name="Tyler B.M."/>
            <person name="Tripathy S."/>
            <person name="Zhang X."/>
            <person name="Dehal P."/>
            <person name="Jiang R.H."/>
            <person name="Aerts A."/>
            <person name="Arredondo F.D."/>
            <person name="Baxter L."/>
            <person name="Bensasson D."/>
            <person name="Beynon J.L."/>
            <person name="Chapman J."/>
            <person name="Damasceno C.M."/>
            <person name="Dorrance A.E."/>
            <person name="Dou D."/>
            <person name="Dickerman A.W."/>
            <person name="Dubchak I.L."/>
            <person name="Garbelotto M."/>
            <person name="Gijzen M."/>
            <person name="Gordon S.G."/>
            <person name="Govers F."/>
            <person name="Grunwald N.J."/>
            <person name="Huang W."/>
            <person name="Ivors K.L."/>
            <person name="Jones R.W."/>
            <person name="Kamoun S."/>
            <person name="Krampis K."/>
            <person name="Lamour K.H."/>
            <person name="Lee M.K."/>
            <person name="McDonald W.H."/>
            <person name="Medina M."/>
            <person name="Meijer H.J."/>
            <person name="Nordberg E.K."/>
            <person name="Maclean D.J."/>
            <person name="Ospina-Giraldo M.D."/>
            <person name="Morris P.F."/>
            <person name="Phuntumart V."/>
            <person name="Putnam N.H."/>
            <person name="Rash S."/>
            <person name="Rose J.K."/>
            <person name="Sakihama Y."/>
            <person name="Salamov A.A."/>
            <person name="Savidor A."/>
            <person name="Scheuring C.F."/>
            <person name="Smith B.M."/>
            <person name="Sobral B.W."/>
            <person name="Terry A."/>
            <person name="Torto-Alalibo T.A."/>
            <person name="Win J."/>
            <person name="Xu Z."/>
            <person name="Zhang H."/>
            <person name="Grigoriev I.V."/>
            <person name="Rokhsar D.S."/>
            <person name="Boore J.L."/>
        </authorList>
    </citation>
    <scope>NUCLEOTIDE SEQUENCE [LARGE SCALE GENOMIC DNA]</scope>
    <source>
        <strain evidence="3 4">P6497</strain>
    </source>
</reference>
<keyword evidence="2" id="KW-0812">Transmembrane</keyword>
<evidence type="ECO:0000313" key="4">
    <source>
        <dbReference type="Proteomes" id="UP000002640"/>
    </source>
</evidence>
<proteinExistence type="predicted"/>
<evidence type="ECO:0000313" key="3">
    <source>
        <dbReference type="EMBL" id="EGZ18822.1"/>
    </source>
</evidence>
<feature type="region of interest" description="Disordered" evidence="1">
    <location>
        <begin position="198"/>
        <end position="220"/>
    </location>
</feature>
<organism evidence="3 4">
    <name type="scientific">Phytophthora sojae (strain P6497)</name>
    <name type="common">Soybean stem and root rot agent</name>
    <name type="synonym">Phytophthora megasperma f. sp. glycines</name>
    <dbReference type="NCBI Taxonomy" id="1094619"/>
    <lineage>
        <taxon>Eukaryota</taxon>
        <taxon>Sar</taxon>
        <taxon>Stramenopiles</taxon>
        <taxon>Oomycota</taxon>
        <taxon>Peronosporomycetes</taxon>
        <taxon>Peronosporales</taxon>
        <taxon>Peronosporaceae</taxon>
        <taxon>Phytophthora</taxon>
    </lineage>
</organism>
<keyword evidence="2" id="KW-1133">Transmembrane helix</keyword>
<protein>
    <submittedName>
        <fullName evidence="3">Uncharacterized protein</fullName>
    </submittedName>
</protein>
<dbReference type="AlphaFoldDB" id="G4ZJF7"/>
<dbReference type="RefSeq" id="XP_009527880.1">
    <property type="nucleotide sequence ID" value="XM_009529585.1"/>
</dbReference>
<gene>
    <name evidence="3" type="ORF">PHYSODRAFT_332559</name>
</gene>
<evidence type="ECO:0000256" key="1">
    <source>
        <dbReference type="SAM" id="MobiDB-lite"/>
    </source>
</evidence>
<evidence type="ECO:0000256" key="2">
    <source>
        <dbReference type="SAM" id="Phobius"/>
    </source>
</evidence>
<name>G4ZJF7_PHYSP</name>
<sequence length="253" mass="27084">MTRNRGEELEIDVPPLPVSVPVPPERRLMWTGPFAMPPPTSTGGMEYTGADSVSMATASPSRDDVHEERLSLRVTNAPTLPAAPRYSGSTMKAGAEFMHAFQMYVHALSAFDTSYGKLYGADALAGCGDSGRVIDHFHVGAVILSLLFRITMFACVTVVVRIVVVTLVAGVHGLVTTCVGEDPLLSFFEATFELPPAAPSRMRNDSSGSSAASASRSASEAFVDIGCRRGGKLLCERRSRCKPERMSDDPTRG</sequence>
<dbReference type="GeneID" id="20646482"/>
<accession>G4ZJF7</accession>
<feature type="transmembrane region" description="Helical" evidence="2">
    <location>
        <begin position="146"/>
        <end position="175"/>
    </location>
</feature>
<dbReference type="KEGG" id="psoj:PHYSODRAFT_332559"/>